<dbReference type="EMBL" id="JAADYS010001737">
    <property type="protein sequence ID" value="KAF4461351.1"/>
    <property type="molecule type" value="Genomic_DNA"/>
</dbReference>
<comment type="caution">
    <text evidence="1">The sequence shown here is derived from an EMBL/GenBank/DDBJ whole genome shotgun (WGS) entry which is preliminary data.</text>
</comment>
<proteinExistence type="predicted"/>
<evidence type="ECO:0000313" key="1">
    <source>
        <dbReference type="EMBL" id="KAF4461351.1"/>
    </source>
</evidence>
<evidence type="ECO:0000313" key="2">
    <source>
        <dbReference type="Proteomes" id="UP000554235"/>
    </source>
</evidence>
<reference evidence="1 2" key="1">
    <citation type="submission" date="2020-01" db="EMBL/GenBank/DDBJ databases">
        <title>Identification and distribution of gene clusters putatively required for synthesis of sphingolipid metabolism inhibitors in phylogenetically diverse species of the filamentous fungus Fusarium.</title>
        <authorList>
            <person name="Kim H.-S."/>
            <person name="Busman M."/>
            <person name="Brown D.W."/>
            <person name="Divon H."/>
            <person name="Uhlig S."/>
            <person name="Proctor R.H."/>
        </authorList>
    </citation>
    <scope>NUCLEOTIDE SEQUENCE [LARGE SCALE GENOMIC DNA]</scope>
    <source>
        <strain evidence="1 2">NRRL 20459</strain>
    </source>
</reference>
<dbReference type="OrthoDB" id="5091123at2759"/>
<sequence>MSQQTCPYVVQSRTHIYDAPGLSVSDCRDLLSLTEQYILSRPRPPNPRDPRVSARYLRDFYDDIFEEWNTHLSCVPLPRPHNGPFIASSVMVGTFKERGPHGYWDAGDIAFLRVFIELQNGQKKLHYVFQTKDNVGATLADIELELGLTLDVAIQRAIYHYDKENRRHVYQYNRSVLVALARRRLLKSRALKMWPGWSEGDERFEGLITPDSAWDVFRSQISTLQSRTQHCAVAQAVKPPESRKVASLLAESGAKIGAEFYVTSDQVSSKCPSMSK</sequence>
<dbReference type="AlphaFoldDB" id="A0A8H4L3I8"/>
<accession>A0A8H4L3I8</accession>
<organism evidence="1 2">
    <name type="scientific">Fusarium albosuccineum</name>
    <dbReference type="NCBI Taxonomy" id="1237068"/>
    <lineage>
        <taxon>Eukaryota</taxon>
        <taxon>Fungi</taxon>
        <taxon>Dikarya</taxon>
        <taxon>Ascomycota</taxon>
        <taxon>Pezizomycotina</taxon>
        <taxon>Sordariomycetes</taxon>
        <taxon>Hypocreomycetidae</taxon>
        <taxon>Hypocreales</taxon>
        <taxon>Nectriaceae</taxon>
        <taxon>Fusarium</taxon>
        <taxon>Fusarium decemcellulare species complex</taxon>
    </lineage>
</organism>
<keyword evidence="2" id="KW-1185">Reference proteome</keyword>
<name>A0A8H4L3I8_9HYPO</name>
<protein>
    <submittedName>
        <fullName evidence="1">Uncharacterized protein</fullName>
    </submittedName>
</protein>
<gene>
    <name evidence="1" type="ORF">FALBO_11852</name>
</gene>
<dbReference type="Proteomes" id="UP000554235">
    <property type="component" value="Unassembled WGS sequence"/>
</dbReference>